<feature type="compositionally biased region" description="Polar residues" evidence="1">
    <location>
        <begin position="43"/>
        <end position="53"/>
    </location>
</feature>
<feature type="compositionally biased region" description="Low complexity" evidence="1">
    <location>
        <begin position="337"/>
        <end position="346"/>
    </location>
</feature>
<evidence type="ECO:0000256" key="1">
    <source>
        <dbReference type="SAM" id="MobiDB-lite"/>
    </source>
</evidence>
<feature type="region of interest" description="Disordered" evidence="1">
    <location>
        <begin position="89"/>
        <end position="126"/>
    </location>
</feature>
<feature type="region of interest" description="Disordered" evidence="1">
    <location>
        <begin position="1"/>
        <end position="74"/>
    </location>
</feature>
<reference evidence="2 3" key="1">
    <citation type="submission" date="2023-03" db="EMBL/GenBank/DDBJ databases">
        <title>Genome sequence of Lichtheimia ornata CBS 291.66.</title>
        <authorList>
            <person name="Mohabir J.T."/>
            <person name="Shea T.P."/>
            <person name="Kurbessoian T."/>
            <person name="Berby B."/>
            <person name="Fontaine J."/>
            <person name="Livny J."/>
            <person name="Gnirke A."/>
            <person name="Stajich J.E."/>
            <person name="Cuomo C.A."/>
        </authorList>
    </citation>
    <scope>NUCLEOTIDE SEQUENCE [LARGE SCALE GENOMIC DNA]</scope>
    <source>
        <strain evidence="2">CBS 291.66</strain>
    </source>
</reference>
<feature type="region of interest" description="Disordered" evidence="1">
    <location>
        <begin position="216"/>
        <end position="352"/>
    </location>
</feature>
<feature type="compositionally biased region" description="Polar residues" evidence="1">
    <location>
        <begin position="261"/>
        <end position="270"/>
    </location>
</feature>
<feature type="compositionally biased region" description="Pro residues" evidence="1">
    <location>
        <begin position="233"/>
        <end position="245"/>
    </location>
</feature>
<feature type="compositionally biased region" description="Low complexity" evidence="1">
    <location>
        <begin position="302"/>
        <end position="311"/>
    </location>
</feature>
<dbReference type="GeneID" id="83209870"/>
<evidence type="ECO:0000313" key="3">
    <source>
        <dbReference type="Proteomes" id="UP001234581"/>
    </source>
</evidence>
<feature type="compositionally biased region" description="Polar residues" evidence="1">
    <location>
        <begin position="89"/>
        <end position="102"/>
    </location>
</feature>
<feature type="compositionally biased region" description="Pro residues" evidence="1">
    <location>
        <begin position="312"/>
        <end position="323"/>
    </location>
</feature>
<feature type="region of interest" description="Disordered" evidence="1">
    <location>
        <begin position="156"/>
        <end position="201"/>
    </location>
</feature>
<feature type="compositionally biased region" description="Basic and acidic residues" evidence="1">
    <location>
        <begin position="54"/>
        <end position="67"/>
    </location>
</feature>
<feature type="compositionally biased region" description="Low complexity" evidence="1">
    <location>
        <begin position="216"/>
        <end position="227"/>
    </location>
</feature>
<organism evidence="2 3">
    <name type="scientific">Lichtheimia ornata</name>
    <dbReference type="NCBI Taxonomy" id="688661"/>
    <lineage>
        <taxon>Eukaryota</taxon>
        <taxon>Fungi</taxon>
        <taxon>Fungi incertae sedis</taxon>
        <taxon>Mucoromycota</taxon>
        <taxon>Mucoromycotina</taxon>
        <taxon>Mucoromycetes</taxon>
        <taxon>Mucorales</taxon>
        <taxon>Lichtheimiaceae</taxon>
        <taxon>Lichtheimia</taxon>
    </lineage>
</organism>
<dbReference type="Proteomes" id="UP001234581">
    <property type="component" value="Unassembled WGS sequence"/>
</dbReference>
<feature type="compositionally biased region" description="Basic residues" evidence="1">
    <location>
        <begin position="1"/>
        <end position="16"/>
    </location>
</feature>
<dbReference type="AlphaFoldDB" id="A0AAD7VCC8"/>
<comment type="caution">
    <text evidence="2">The sequence shown here is derived from an EMBL/GenBank/DDBJ whole genome shotgun (WGS) entry which is preliminary data.</text>
</comment>
<sequence length="352" mass="37049">MPPKGKSQRKNKKGKGGRGGASSLADRHHAPKKMQEPCEKGDTTASEPSGVTSHQDDHEARVERQHLEMPSGAVSAAVASAIAAGYVTPSMQKDSSPTAPTITSDSQQQPKPSSLSTSTTTTHTIPPGAVNAAVKAAIAAPAVCPILDQYSTPSKVHVATSVGDVATTTTTNTDDQKIKSAPQPKISTTHDKLPPIPPKSVDAAVDAAIAAPVATQVVETLSSAPPSESHESTPPPPLPKEPQQPPSSSTEVPKDQRHDVSSPSPATPTTLKEEETDMTEQSISEAMQSSMVQPPPRSVQAPIPSSQIPSMSPSPPPLPPPPSEYYRQRRQETGRVQQPQQRQQQPSLCRIL</sequence>
<dbReference type="RefSeq" id="XP_058346559.1">
    <property type="nucleotide sequence ID" value="XM_058482535.1"/>
</dbReference>
<dbReference type="EMBL" id="JARTCD010000007">
    <property type="protein sequence ID" value="KAJ8661646.1"/>
    <property type="molecule type" value="Genomic_DNA"/>
</dbReference>
<accession>A0AAD7VCC8</accession>
<feature type="compositionally biased region" description="Basic and acidic residues" evidence="1">
    <location>
        <begin position="25"/>
        <end position="42"/>
    </location>
</feature>
<feature type="compositionally biased region" description="Polar residues" evidence="1">
    <location>
        <begin position="279"/>
        <end position="292"/>
    </location>
</feature>
<name>A0AAD7VCC8_9FUNG</name>
<feature type="compositionally biased region" description="Low complexity" evidence="1">
    <location>
        <begin position="103"/>
        <end position="126"/>
    </location>
</feature>
<gene>
    <name evidence="2" type="ORF">O0I10_002453</name>
</gene>
<evidence type="ECO:0000313" key="2">
    <source>
        <dbReference type="EMBL" id="KAJ8661646.1"/>
    </source>
</evidence>
<protein>
    <submittedName>
        <fullName evidence="2">Uncharacterized protein</fullName>
    </submittedName>
</protein>
<proteinExistence type="predicted"/>
<keyword evidence="3" id="KW-1185">Reference proteome</keyword>